<dbReference type="RefSeq" id="WP_380585875.1">
    <property type="nucleotide sequence ID" value="NZ_JBHSQJ010000087.1"/>
</dbReference>
<comment type="caution">
    <text evidence="1">The sequence shown here is derived from an EMBL/GenBank/DDBJ whole genome shotgun (WGS) entry which is preliminary data.</text>
</comment>
<gene>
    <name evidence="1" type="ORF">ACFP3V_21500</name>
</gene>
<dbReference type="SUPFAM" id="SSF48452">
    <property type="entry name" value="TPR-like"/>
    <property type="match status" value="1"/>
</dbReference>
<reference evidence="2" key="1">
    <citation type="journal article" date="2019" name="Int. J. Syst. Evol. Microbiol.">
        <title>The Global Catalogue of Microorganisms (GCM) 10K type strain sequencing project: providing services to taxonomists for standard genome sequencing and annotation.</title>
        <authorList>
            <consortium name="The Broad Institute Genomics Platform"/>
            <consortium name="The Broad Institute Genome Sequencing Center for Infectious Disease"/>
            <person name="Wu L."/>
            <person name="Ma J."/>
        </authorList>
    </citation>
    <scope>NUCLEOTIDE SEQUENCE [LARGE SCALE GENOMIC DNA]</scope>
    <source>
        <strain evidence="2">JCM 4816</strain>
    </source>
</reference>
<name>A0ABW1G7G8_9ACTN</name>
<protein>
    <submittedName>
        <fullName evidence="1">Uncharacterized protein</fullName>
    </submittedName>
</protein>
<evidence type="ECO:0000313" key="1">
    <source>
        <dbReference type="EMBL" id="MFC5909776.1"/>
    </source>
</evidence>
<proteinExistence type="predicted"/>
<dbReference type="Proteomes" id="UP001596174">
    <property type="component" value="Unassembled WGS sequence"/>
</dbReference>
<keyword evidence="2" id="KW-1185">Reference proteome</keyword>
<dbReference type="InterPro" id="IPR011990">
    <property type="entry name" value="TPR-like_helical_dom_sf"/>
</dbReference>
<evidence type="ECO:0000313" key="2">
    <source>
        <dbReference type="Proteomes" id="UP001596174"/>
    </source>
</evidence>
<dbReference type="Gene3D" id="1.25.40.10">
    <property type="entry name" value="Tetratricopeptide repeat domain"/>
    <property type="match status" value="1"/>
</dbReference>
<accession>A0ABW1G7G8</accession>
<dbReference type="EMBL" id="JBHSQJ010000087">
    <property type="protein sequence ID" value="MFC5909776.1"/>
    <property type="molecule type" value="Genomic_DNA"/>
</dbReference>
<organism evidence="1 2">
    <name type="scientific">Streptacidiphilus monticola</name>
    <dbReference type="NCBI Taxonomy" id="2161674"/>
    <lineage>
        <taxon>Bacteria</taxon>
        <taxon>Bacillati</taxon>
        <taxon>Actinomycetota</taxon>
        <taxon>Actinomycetes</taxon>
        <taxon>Kitasatosporales</taxon>
        <taxon>Streptomycetaceae</taxon>
        <taxon>Streptacidiphilus</taxon>
    </lineage>
</organism>
<sequence length="249" mass="26646">MTQQQAQAAVPEQRLDTDPTWLLRARGCWEVAAALLADTPPDALTRAELLTEAAFFRGTGWIEAENALRQAEAVAGSPEQRASAACTRGFLAYASTVQQVHDRLDEAQAALGRASALLPPEAPLRPLLDFRRGLIAQLLLGDPVSARAAYRRAHAGAEQQQDLLLLSYTWRHLASIAQQDGNLAGARHGFAESLRLREETGFTVGIAPALTALADVSPAPEAAQLRAEAARLVRALGGLPFWLDVSSTG</sequence>